<reference evidence="1" key="1">
    <citation type="journal article" date="2021" name="Proc. Natl. Acad. Sci. U.S.A.">
        <title>A Catalog of Tens of Thousands of Viruses from Human Metagenomes Reveals Hidden Associations with Chronic Diseases.</title>
        <authorList>
            <person name="Tisza M.J."/>
            <person name="Buck C.B."/>
        </authorList>
    </citation>
    <scope>NUCLEOTIDE SEQUENCE</scope>
    <source>
        <strain evidence="1">Ct0D87</strain>
    </source>
</reference>
<dbReference type="EMBL" id="BK032561">
    <property type="protein sequence ID" value="DAF47925.1"/>
    <property type="molecule type" value="Genomic_DNA"/>
</dbReference>
<evidence type="ECO:0000313" key="1">
    <source>
        <dbReference type="EMBL" id="DAF47925.1"/>
    </source>
</evidence>
<sequence>MSFVFKDKASIQWLVDRIKSVTTSHNALNQMVMNNHFTTNLNATSAQDLVDEKGNTILADWSYEVASGEVGKDWKYKIKEE</sequence>
<organism evidence="1">
    <name type="scientific">Siphoviridae sp. ct0D87</name>
    <dbReference type="NCBI Taxonomy" id="2827760"/>
    <lineage>
        <taxon>Viruses</taxon>
        <taxon>Duplodnaviria</taxon>
        <taxon>Heunggongvirae</taxon>
        <taxon>Uroviricota</taxon>
        <taxon>Caudoviricetes</taxon>
    </lineage>
</organism>
<proteinExistence type="predicted"/>
<accession>A0A8S5SAA4</accession>
<protein>
    <submittedName>
        <fullName evidence="1">Uncharacterized protein</fullName>
    </submittedName>
</protein>
<name>A0A8S5SAA4_9CAUD</name>